<dbReference type="GO" id="GO:0016788">
    <property type="term" value="F:hydrolase activity, acting on ester bonds"/>
    <property type="evidence" value="ECO:0007669"/>
    <property type="project" value="InterPro"/>
</dbReference>
<sequence>MKAVLDLLQVGLWACTLLSPTNALPSGPLPRSDNDNHWITAWTAMPQLTEPANLPSGIFNATPKFLDTTIRQTLKLDLPTGCQTSCNFRLRFSNAFGTTPLNISSVTVARPFNNSAGTSSIIEGTFQPISFDRGSDAGVSIPSGSLAVSDPFLFDFTGITTYASNGSTEAGSILTVSMYLSGGQLGEAITSHPGSRTNSYLSLGDQVSALNVTGSEVQSLAHWYFISAVEAWASIPASTFVVVGDSITDGRGSDTNLNDRWPDFLFTRLRSSPATSEISVANQAAGGNRILADGLGPSALSRIDRDVLAQSGVGYAMIFEGVNDIGTAAADPGAQSEVYDDLIAAYRQMITRIHAQGIPVFGATITPFGSLNSTLQPYSDPAGYREQTRSRVNHWIRNSGEFDAVVDFDAIVRDAQNATMLASSYDSGDQLHPNVNGYRAMAEGFPIEVFEQWKGGINTMV</sequence>
<organism evidence="2 3">
    <name type="scientific">Knufia fluminis</name>
    <dbReference type="NCBI Taxonomy" id="191047"/>
    <lineage>
        <taxon>Eukaryota</taxon>
        <taxon>Fungi</taxon>
        <taxon>Dikarya</taxon>
        <taxon>Ascomycota</taxon>
        <taxon>Pezizomycotina</taxon>
        <taxon>Eurotiomycetes</taxon>
        <taxon>Chaetothyriomycetidae</taxon>
        <taxon>Chaetothyriales</taxon>
        <taxon>Trichomeriaceae</taxon>
        <taxon>Knufia</taxon>
    </lineage>
</organism>
<accession>A0AAN8EE17</accession>
<keyword evidence="1" id="KW-0732">Signal</keyword>
<reference evidence="2 3" key="1">
    <citation type="submission" date="2022-12" db="EMBL/GenBank/DDBJ databases">
        <title>Genomic features and morphological characterization of a novel Knufia sp. strain isolated from spacecraft assembly facility.</title>
        <authorList>
            <person name="Teixeira M."/>
            <person name="Chander A.M."/>
            <person name="Stajich J.E."/>
            <person name="Venkateswaran K."/>
        </authorList>
    </citation>
    <scope>NUCLEOTIDE SEQUENCE [LARGE SCALE GENOMIC DNA]</scope>
    <source>
        <strain evidence="2 3">FJI-L2-BK-P2</strain>
    </source>
</reference>
<dbReference type="AlphaFoldDB" id="A0AAN8EE17"/>
<evidence type="ECO:0008006" key="4">
    <source>
        <dbReference type="Google" id="ProtNLM"/>
    </source>
</evidence>
<proteinExistence type="predicted"/>
<dbReference type="Gene3D" id="3.40.50.1110">
    <property type="entry name" value="SGNH hydrolase"/>
    <property type="match status" value="1"/>
</dbReference>
<name>A0AAN8EE17_9EURO</name>
<dbReference type="InterPro" id="IPR036514">
    <property type="entry name" value="SGNH_hydro_sf"/>
</dbReference>
<comment type="caution">
    <text evidence="2">The sequence shown here is derived from an EMBL/GenBank/DDBJ whole genome shotgun (WGS) entry which is preliminary data.</text>
</comment>
<gene>
    <name evidence="2" type="ORF">OHC33_005383</name>
</gene>
<dbReference type="Proteomes" id="UP001316803">
    <property type="component" value="Unassembled WGS sequence"/>
</dbReference>
<dbReference type="PANTHER" id="PTHR43784:SF3">
    <property type="entry name" value="GDSL FAMILY LIPASE"/>
    <property type="match status" value="1"/>
</dbReference>
<dbReference type="SUPFAM" id="SSF52266">
    <property type="entry name" value="SGNH hydrolase"/>
    <property type="match status" value="1"/>
</dbReference>
<evidence type="ECO:0000313" key="3">
    <source>
        <dbReference type="Proteomes" id="UP001316803"/>
    </source>
</evidence>
<dbReference type="Pfam" id="PF00657">
    <property type="entry name" value="Lipase_GDSL"/>
    <property type="match status" value="1"/>
</dbReference>
<evidence type="ECO:0000256" key="1">
    <source>
        <dbReference type="SAM" id="SignalP"/>
    </source>
</evidence>
<feature type="chain" id="PRO_5042965503" description="SGNH hydrolase-type esterase domain-containing protein" evidence="1">
    <location>
        <begin position="24"/>
        <end position="461"/>
    </location>
</feature>
<dbReference type="PANTHER" id="PTHR43784">
    <property type="entry name" value="GDSL-LIKE LIPASE/ACYLHYDROLASE, PUTATIVE (AFU_ORTHOLOGUE AFUA_2G00820)-RELATED"/>
    <property type="match status" value="1"/>
</dbReference>
<dbReference type="EMBL" id="JAKLMC020000011">
    <property type="protein sequence ID" value="KAK5953439.1"/>
    <property type="molecule type" value="Genomic_DNA"/>
</dbReference>
<evidence type="ECO:0000313" key="2">
    <source>
        <dbReference type="EMBL" id="KAK5953439.1"/>
    </source>
</evidence>
<keyword evidence="3" id="KW-1185">Reference proteome</keyword>
<dbReference type="CDD" id="cd01830">
    <property type="entry name" value="XynE_like"/>
    <property type="match status" value="1"/>
</dbReference>
<protein>
    <recommendedName>
        <fullName evidence="4">SGNH hydrolase-type esterase domain-containing protein</fullName>
    </recommendedName>
</protein>
<dbReference type="InterPro" id="IPR001087">
    <property type="entry name" value="GDSL"/>
</dbReference>
<dbReference type="InterPro" id="IPR053140">
    <property type="entry name" value="GDSL_Rv0518-like"/>
</dbReference>
<feature type="signal peptide" evidence="1">
    <location>
        <begin position="1"/>
        <end position="23"/>
    </location>
</feature>